<evidence type="ECO:0000256" key="1">
    <source>
        <dbReference type="SAM" id="MobiDB-lite"/>
    </source>
</evidence>
<evidence type="ECO:0000313" key="3">
    <source>
        <dbReference type="EMBL" id="GAA2633046.1"/>
    </source>
</evidence>
<comment type="caution">
    <text evidence="3">The sequence shown here is derived from an EMBL/GenBank/DDBJ whole genome shotgun (WGS) entry which is preliminary data.</text>
</comment>
<evidence type="ECO:0000313" key="4">
    <source>
        <dbReference type="Proteomes" id="UP001501447"/>
    </source>
</evidence>
<feature type="domain" description="MmyB-like transcription regulator ligand binding" evidence="2">
    <location>
        <begin position="1"/>
        <end position="57"/>
    </location>
</feature>
<dbReference type="Pfam" id="PF17765">
    <property type="entry name" value="MLTR_LBD"/>
    <property type="match status" value="1"/>
</dbReference>
<dbReference type="Proteomes" id="UP001501447">
    <property type="component" value="Unassembled WGS sequence"/>
</dbReference>
<dbReference type="Gene3D" id="3.30.450.180">
    <property type="match status" value="1"/>
</dbReference>
<feature type="region of interest" description="Disordered" evidence="1">
    <location>
        <begin position="60"/>
        <end position="82"/>
    </location>
</feature>
<feature type="compositionally biased region" description="Basic residues" evidence="1">
    <location>
        <begin position="60"/>
        <end position="71"/>
    </location>
</feature>
<protein>
    <recommendedName>
        <fullName evidence="2">MmyB-like transcription regulator ligand binding domain-containing protein</fullName>
    </recommendedName>
</protein>
<evidence type="ECO:0000259" key="2">
    <source>
        <dbReference type="Pfam" id="PF17765"/>
    </source>
</evidence>
<dbReference type="InterPro" id="IPR041413">
    <property type="entry name" value="MLTR_LBD"/>
</dbReference>
<accession>A0ABN3QRX0</accession>
<gene>
    <name evidence="3" type="ORF">GCM10009863_56470</name>
</gene>
<reference evidence="3 4" key="1">
    <citation type="journal article" date="2019" name="Int. J. Syst. Evol. Microbiol.">
        <title>The Global Catalogue of Microorganisms (GCM) 10K type strain sequencing project: providing services to taxonomists for standard genome sequencing and annotation.</title>
        <authorList>
            <consortium name="The Broad Institute Genomics Platform"/>
            <consortium name="The Broad Institute Genome Sequencing Center for Infectious Disease"/>
            <person name="Wu L."/>
            <person name="Ma J."/>
        </authorList>
    </citation>
    <scope>NUCLEOTIDE SEQUENCE [LARGE SCALE GENOMIC DNA]</scope>
    <source>
        <strain evidence="3 4">JCM 16373</strain>
    </source>
</reference>
<sequence length="82" mass="9350">MPALLVNRWLDIVDSNTLGDGPHEGLEPRDNYARLVFPAPGAQAFCTEWPQLARCMARPCAHRPAPKRSRRDRPASRGWWKN</sequence>
<dbReference type="EMBL" id="BAAARJ010000021">
    <property type="protein sequence ID" value="GAA2633046.1"/>
    <property type="molecule type" value="Genomic_DNA"/>
</dbReference>
<dbReference type="RefSeq" id="WP_344569782.1">
    <property type="nucleotide sequence ID" value="NZ_BAAARJ010000021.1"/>
</dbReference>
<proteinExistence type="predicted"/>
<name>A0ABN3QRX0_9ACTN</name>
<organism evidence="3 4">
    <name type="scientific">Streptomyces axinellae</name>
    <dbReference type="NCBI Taxonomy" id="552788"/>
    <lineage>
        <taxon>Bacteria</taxon>
        <taxon>Bacillati</taxon>
        <taxon>Actinomycetota</taxon>
        <taxon>Actinomycetes</taxon>
        <taxon>Kitasatosporales</taxon>
        <taxon>Streptomycetaceae</taxon>
        <taxon>Streptomyces</taxon>
    </lineage>
</organism>
<keyword evidence="4" id="KW-1185">Reference proteome</keyword>